<dbReference type="RefSeq" id="XP_010262528.1">
    <property type="nucleotide sequence ID" value="XM_010264226.2"/>
</dbReference>
<dbReference type="STRING" id="4432.A0A1U8A5P8"/>
<dbReference type="OMA" id="MMCAFDL"/>
<proteinExistence type="predicted"/>
<dbReference type="PROSITE" id="PS50090">
    <property type="entry name" value="MYB_LIKE"/>
    <property type="match status" value="1"/>
</dbReference>
<dbReference type="GO" id="GO:0042162">
    <property type="term" value="F:telomeric DNA binding"/>
    <property type="evidence" value="ECO:0007669"/>
    <property type="project" value="UniProtKB-ARBA"/>
</dbReference>
<dbReference type="GeneID" id="104601042"/>
<protein>
    <submittedName>
        <fullName evidence="7 8">Telomere repeat-binding protein 5</fullName>
    </submittedName>
</protein>
<sequence length="684" mass="75114">MVLQKRFDYGFNGYHVPRASRSARGRGSVKKKVEDNSMCAFELLATVAGKLLQEKETSPIHAKALAGNDRTTIVKHIVKEEHQDEVKILKSEPFDQGSCNEGVFASGLRSQDHNQIHVSKEYSHVQNVVGLGHSSIIRKSDCLEKFGCGEDFLNGKRRNEFGRLRSTEGEGSPANEEPFGGKVENGTDGVPEAQKISSGVNGTVPDACSSGDPMKLDRKPCVLVSSDSSVEIPLHSNCISHASFPRCQDDIKIVNKDDDENSSGCTQPSTINVKAFRPAGRIGDRRIRKLLASKYWKVAPKLKDGELSNHDGDMNSFSCNRKTCYTRQRSQRNSPFKKRKLFDRSSVSTSDGVISSEGVFNTPEKGINGVTTGSASGASSVAGQQVSFQPRDSHVRLSIKSFRIPELFIEIPETETIGSLKRTVMEAVTAVLGGGLRVGVLLQGKKVRDDNKTLLQTGISHDNKLDSLGFTLEPNPTNAPPLICPEDPPFLLPCDAPQPLNRYPTPAALDPGASEASPDPPMASLANCVESDHDSVPSPIDMSTDKTTPDSRALVAIPAMSVEALAVVPYNRKSRRSELVQRRIRRPFSVAEVEALVQAVEKLGTGRWRDVKLRAFDNAKHRTYVDLKDKWKTLVHTARISPQQRRGEPVPQDLLDRVLSAHAYWSQQQAKQQVKQQPETCLLV</sequence>
<evidence type="ECO:0000313" key="7">
    <source>
        <dbReference type="RefSeq" id="XP_010262528.1"/>
    </source>
</evidence>
<evidence type="ECO:0000259" key="4">
    <source>
        <dbReference type="PROSITE" id="PS50090"/>
    </source>
</evidence>
<feature type="domain" description="Myb-like" evidence="4">
    <location>
        <begin position="580"/>
        <end position="635"/>
    </location>
</feature>
<dbReference type="Pfam" id="PF00249">
    <property type="entry name" value="Myb_DNA-binding"/>
    <property type="match status" value="1"/>
</dbReference>
<name>A0A1U8A5P8_NELNU</name>
<evidence type="ECO:0000256" key="2">
    <source>
        <dbReference type="SAM" id="MobiDB-lite"/>
    </source>
</evidence>
<dbReference type="InterPro" id="IPR057625">
    <property type="entry name" value="TPR1-6-like_ubiquitin"/>
</dbReference>
<dbReference type="PANTHER" id="PTHR21717">
    <property type="entry name" value="TELOMERIC REPEAT BINDING PROTEIN"/>
    <property type="match status" value="1"/>
</dbReference>
<evidence type="ECO:0000313" key="10">
    <source>
        <dbReference type="RefSeq" id="XP_010262531.1"/>
    </source>
</evidence>
<dbReference type="InterPro" id="IPR000626">
    <property type="entry name" value="Ubiquitin-like_dom"/>
</dbReference>
<feature type="domain" description="HTH myb-type" evidence="5">
    <location>
        <begin position="581"/>
        <end position="639"/>
    </location>
</feature>
<dbReference type="KEGG" id="nnu:104601042"/>
<dbReference type="SUPFAM" id="SSF46689">
    <property type="entry name" value="Homeodomain-like"/>
    <property type="match status" value="1"/>
</dbReference>
<dbReference type="RefSeq" id="XP_010262533.1">
    <property type="nucleotide sequence ID" value="XM_010264231.2"/>
</dbReference>
<dbReference type="AlphaFoldDB" id="A0A1U8A5P8"/>
<evidence type="ECO:0000313" key="9">
    <source>
        <dbReference type="RefSeq" id="XP_010262530.1"/>
    </source>
</evidence>
<accession>A0A1U8A5P8</accession>
<dbReference type="RefSeq" id="XP_010262531.1">
    <property type="nucleotide sequence ID" value="XM_010264229.2"/>
</dbReference>
<evidence type="ECO:0000313" key="6">
    <source>
        <dbReference type="Proteomes" id="UP000189703"/>
    </source>
</evidence>
<evidence type="ECO:0000259" key="3">
    <source>
        <dbReference type="PROSITE" id="PS50053"/>
    </source>
</evidence>
<dbReference type="Gene3D" id="1.10.246.220">
    <property type="match status" value="1"/>
</dbReference>
<dbReference type="InterPro" id="IPR001005">
    <property type="entry name" value="SANT/Myb"/>
</dbReference>
<evidence type="ECO:0000259" key="5">
    <source>
        <dbReference type="PROSITE" id="PS51294"/>
    </source>
</evidence>
<dbReference type="SUPFAM" id="SSF54236">
    <property type="entry name" value="Ubiquitin-like"/>
    <property type="match status" value="1"/>
</dbReference>
<dbReference type="InterPro" id="IPR031105">
    <property type="entry name" value="TRP_plant"/>
</dbReference>
<dbReference type="SMART" id="SM00717">
    <property type="entry name" value="SANT"/>
    <property type="match status" value="1"/>
</dbReference>
<keyword evidence="6" id="KW-1185">Reference proteome</keyword>
<dbReference type="PROSITE" id="PS51294">
    <property type="entry name" value="HTH_MYB"/>
    <property type="match status" value="1"/>
</dbReference>
<dbReference type="OrthoDB" id="2020981at2759"/>
<dbReference type="RefSeq" id="XP_010262529.1">
    <property type="nucleotide sequence ID" value="XM_010264227.2"/>
</dbReference>
<feature type="region of interest" description="Disordered" evidence="2">
    <location>
        <begin position="504"/>
        <end position="524"/>
    </location>
</feature>
<dbReference type="InterPro" id="IPR029071">
    <property type="entry name" value="Ubiquitin-like_domsf"/>
</dbReference>
<gene>
    <name evidence="7 8 9 10 11" type="primary">LOC104601042</name>
</gene>
<evidence type="ECO:0000313" key="11">
    <source>
        <dbReference type="RefSeq" id="XP_010262533.1"/>
    </source>
</evidence>
<dbReference type="Proteomes" id="UP000189703">
    <property type="component" value="Unplaced"/>
</dbReference>
<dbReference type="Pfam" id="PF23603">
    <property type="entry name" value="Ubiquitin_TPR1"/>
    <property type="match status" value="1"/>
</dbReference>
<reference evidence="7 8" key="1">
    <citation type="submission" date="2025-04" db="UniProtKB">
        <authorList>
            <consortium name="RefSeq"/>
        </authorList>
    </citation>
    <scope>IDENTIFICATION</scope>
</reference>
<dbReference type="CDD" id="cd11660">
    <property type="entry name" value="SANT_TRF"/>
    <property type="match status" value="1"/>
</dbReference>
<keyword evidence="1" id="KW-0238">DNA-binding</keyword>
<dbReference type="InterPro" id="IPR017930">
    <property type="entry name" value="Myb_dom"/>
</dbReference>
<feature type="domain" description="Ubiquitin-like" evidence="3">
    <location>
        <begin position="395"/>
        <end position="465"/>
    </location>
</feature>
<dbReference type="eggNOG" id="ENOG502QPSZ">
    <property type="taxonomic scope" value="Eukaryota"/>
</dbReference>
<evidence type="ECO:0000256" key="1">
    <source>
        <dbReference type="ARBA" id="ARBA00023125"/>
    </source>
</evidence>
<dbReference type="InterPro" id="IPR009057">
    <property type="entry name" value="Homeodomain-like_sf"/>
</dbReference>
<dbReference type="PROSITE" id="PS50053">
    <property type="entry name" value="UBIQUITIN_2"/>
    <property type="match status" value="1"/>
</dbReference>
<evidence type="ECO:0000313" key="8">
    <source>
        <dbReference type="RefSeq" id="XP_010262529.1"/>
    </source>
</evidence>
<dbReference type="PANTHER" id="PTHR21717:SF70">
    <property type="entry name" value="TELOMERE REPEAT-BINDING PROTEIN 2-RELATED"/>
    <property type="match status" value="1"/>
</dbReference>
<feature type="region of interest" description="Disordered" evidence="2">
    <location>
        <begin position="163"/>
        <end position="204"/>
    </location>
</feature>
<organism evidence="6 10">
    <name type="scientific">Nelumbo nucifera</name>
    <name type="common">Sacred lotus</name>
    <dbReference type="NCBI Taxonomy" id="4432"/>
    <lineage>
        <taxon>Eukaryota</taxon>
        <taxon>Viridiplantae</taxon>
        <taxon>Streptophyta</taxon>
        <taxon>Embryophyta</taxon>
        <taxon>Tracheophyta</taxon>
        <taxon>Spermatophyta</taxon>
        <taxon>Magnoliopsida</taxon>
        <taxon>Proteales</taxon>
        <taxon>Nelumbonaceae</taxon>
        <taxon>Nelumbo</taxon>
    </lineage>
</organism>
<dbReference type="RefSeq" id="XP_010262530.1">
    <property type="nucleotide sequence ID" value="XM_010264228.2"/>
</dbReference>